<reference evidence="8 9" key="1">
    <citation type="submission" date="2021-06" db="EMBL/GenBank/DDBJ databases">
        <title>Caerostris darwini draft genome.</title>
        <authorList>
            <person name="Kono N."/>
            <person name="Arakawa K."/>
        </authorList>
    </citation>
    <scope>NUCLEOTIDE SEQUENCE [LARGE SCALE GENOMIC DNA]</scope>
</reference>
<dbReference type="GO" id="GO:0016020">
    <property type="term" value="C:membrane"/>
    <property type="evidence" value="ECO:0007669"/>
    <property type="project" value="UniProtKB-SubCell"/>
</dbReference>
<feature type="transmembrane region" description="Helical" evidence="7">
    <location>
        <begin position="443"/>
        <end position="473"/>
    </location>
</feature>
<evidence type="ECO:0000256" key="2">
    <source>
        <dbReference type="ARBA" id="ARBA00006148"/>
    </source>
</evidence>
<dbReference type="AlphaFoldDB" id="A0AAV4RRE3"/>
<keyword evidence="6 7" id="KW-0472">Membrane</keyword>
<feature type="transmembrane region" description="Helical" evidence="7">
    <location>
        <begin position="374"/>
        <end position="394"/>
    </location>
</feature>
<dbReference type="InterPro" id="IPR050746">
    <property type="entry name" value="DAACS"/>
</dbReference>
<keyword evidence="3 7" id="KW-0813">Transport</keyword>
<evidence type="ECO:0000256" key="6">
    <source>
        <dbReference type="ARBA" id="ARBA00023136"/>
    </source>
</evidence>
<keyword evidence="9" id="KW-1185">Reference proteome</keyword>
<comment type="caution">
    <text evidence="8">The sequence shown here is derived from an EMBL/GenBank/DDBJ whole genome shotgun (WGS) entry which is preliminary data.</text>
</comment>
<evidence type="ECO:0000256" key="7">
    <source>
        <dbReference type="RuleBase" id="RU361216"/>
    </source>
</evidence>
<evidence type="ECO:0000313" key="9">
    <source>
        <dbReference type="Proteomes" id="UP001054837"/>
    </source>
</evidence>
<evidence type="ECO:0000256" key="1">
    <source>
        <dbReference type="ARBA" id="ARBA00004141"/>
    </source>
</evidence>
<feature type="transmembrane region" description="Helical" evidence="7">
    <location>
        <begin position="485"/>
        <end position="509"/>
    </location>
</feature>
<keyword evidence="5 7" id="KW-1133">Transmembrane helix</keyword>
<dbReference type="SUPFAM" id="SSF118215">
    <property type="entry name" value="Proton glutamate symport protein"/>
    <property type="match status" value="1"/>
</dbReference>
<organism evidence="8 9">
    <name type="scientific">Caerostris darwini</name>
    <dbReference type="NCBI Taxonomy" id="1538125"/>
    <lineage>
        <taxon>Eukaryota</taxon>
        <taxon>Metazoa</taxon>
        <taxon>Ecdysozoa</taxon>
        <taxon>Arthropoda</taxon>
        <taxon>Chelicerata</taxon>
        <taxon>Arachnida</taxon>
        <taxon>Araneae</taxon>
        <taxon>Araneomorphae</taxon>
        <taxon>Entelegynae</taxon>
        <taxon>Araneoidea</taxon>
        <taxon>Araneidae</taxon>
        <taxon>Caerostris</taxon>
    </lineage>
</organism>
<dbReference type="Pfam" id="PF00375">
    <property type="entry name" value="SDF"/>
    <property type="match status" value="2"/>
</dbReference>
<gene>
    <name evidence="8" type="primary">Slc1a1</name>
    <name evidence="8" type="ORF">CDAR_299421</name>
</gene>
<keyword evidence="4 7" id="KW-0812">Transmembrane</keyword>
<feature type="transmembrane region" description="Helical" evidence="7">
    <location>
        <begin position="530"/>
        <end position="548"/>
    </location>
</feature>
<feature type="transmembrane region" description="Helical" evidence="7">
    <location>
        <begin position="266"/>
        <end position="288"/>
    </location>
</feature>
<dbReference type="Gene3D" id="1.10.3860.10">
    <property type="entry name" value="Sodium:dicarboxylate symporter"/>
    <property type="match status" value="2"/>
</dbReference>
<sequence>MRGKSVKINNIMTNERKTSGKSVKINNIMTNERKTSGVKFNNIMTNERKTRKSVKINNIMTNGRKTSGKSVKFNNIRTNERKTSGKTVKINNISTNERKMRGKTVKINNISTNERKMRKSVKINNIMTNERKTSGKTVKINNISTNERKMRGKSVKINNIMTNERKTSGKSVKFNNIMTNERKTSDETVKINNIMTNERKMRGKSVKINSIMTNERKTSGKSVKFNNIRTNERKTCGKTVKINNIGTNERKMRGVSSLRKGGDARMVAITIGFFLFLSTLSAIMGASAGHLVHPGRKITSANIQPQSAMSGRRGVILDSMLDLLWNAVPGNIIEATFQKEYTHVEILNSTESQNSSSQSPSIVYKKSIQTKPGVNFMGLLCFSIMFGCALATLGDKGETLHQAIDQLNAVIMKIMHYFLNLLPVGMFFWMFREGLESAAPVQLLEYMGVFLATAFGCIAIHQFLLLPLLYLAIIRKNPFPYHLNLLPAILTAFGTASSAATLPATVRCAEESNHLNRCVTRYLPGHGRDALVICVTAILLFIAAPATAGGGNPVYLLTVLAAAGINRPQFISLFLSMEWLMERFRTVMNVVADSYVAAFVEKLCAKRLPLDYDDIEYSSPVLDGYNPSPVVVTETPPRPPENVNICRCCGSRIEVA</sequence>
<accession>A0AAV4RRE3</accession>
<evidence type="ECO:0000256" key="3">
    <source>
        <dbReference type="ARBA" id="ARBA00022448"/>
    </source>
</evidence>
<evidence type="ECO:0000313" key="8">
    <source>
        <dbReference type="EMBL" id="GIY23027.1"/>
    </source>
</evidence>
<evidence type="ECO:0000256" key="5">
    <source>
        <dbReference type="ARBA" id="ARBA00022989"/>
    </source>
</evidence>
<feature type="transmembrane region" description="Helical" evidence="7">
    <location>
        <begin position="554"/>
        <end position="575"/>
    </location>
</feature>
<comment type="subcellular location">
    <subcellularLocation>
        <location evidence="1 7">Membrane</location>
        <topology evidence="1 7">Multi-pass membrane protein</topology>
    </subcellularLocation>
</comment>
<name>A0AAV4RRE3_9ARAC</name>
<dbReference type="InterPro" id="IPR036458">
    <property type="entry name" value="Na:dicarbo_symporter_sf"/>
</dbReference>
<dbReference type="Proteomes" id="UP001054837">
    <property type="component" value="Unassembled WGS sequence"/>
</dbReference>
<feature type="transmembrane region" description="Helical" evidence="7">
    <location>
        <begin position="414"/>
        <end position="431"/>
    </location>
</feature>
<dbReference type="EMBL" id="BPLQ01006511">
    <property type="protein sequence ID" value="GIY23027.1"/>
    <property type="molecule type" value="Genomic_DNA"/>
</dbReference>
<dbReference type="InterPro" id="IPR001991">
    <property type="entry name" value="Na-dicarboxylate_symporter"/>
</dbReference>
<keyword evidence="7" id="KW-0769">Symport</keyword>
<dbReference type="PANTHER" id="PTHR11958:SF63">
    <property type="entry name" value="AMINO ACID TRANSPORTER"/>
    <property type="match status" value="1"/>
</dbReference>
<dbReference type="PANTHER" id="PTHR11958">
    <property type="entry name" value="SODIUM/DICARBOXYLATE SYMPORTER-RELATED"/>
    <property type="match status" value="1"/>
</dbReference>
<dbReference type="GO" id="GO:0015293">
    <property type="term" value="F:symporter activity"/>
    <property type="evidence" value="ECO:0007669"/>
    <property type="project" value="UniProtKB-UniRule"/>
</dbReference>
<protein>
    <recommendedName>
        <fullName evidence="7">Amino acid transporter</fullName>
    </recommendedName>
</protein>
<comment type="similarity">
    <text evidence="2 7">Belongs to the dicarboxylate/amino acid:cation symporter (DAACS) (TC 2.A.23) family.</text>
</comment>
<proteinExistence type="inferred from homology"/>
<evidence type="ECO:0000256" key="4">
    <source>
        <dbReference type="ARBA" id="ARBA00022692"/>
    </source>
</evidence>